<keyword evidence="1" id="KW-0472">Membrane</keyword>
<dbReference type="RefSeq" id="WP_210652448.1">
    <property type="nucleotide sequence ID" value="NZ_JAGKQQ010000001.1"/>
</dbReference>
<evidence type="ECO:0000313" key="2">
    <source>
        <dbReference type="EMBL" id="MBP3954311.1"/>
    </source>
</evidence>
<accession>A0ABS5BKT8</accession>
<organism evidence="2 3">
    <name type="scientific">Gemmata palustris</name>
    <dbReference type="NCBI Taxonomy" id="2822762"/>
    <lineage>
        <taxon>Bacteria</taxon>
        <taxon>Pseudomonadati</taxon>
        <taxon>Planctomycetota</taxon>
        <taxon>Planctomycetia</taxon>
        <taxon>Gemmatales</taxon>
        <taxon>Gemmataceae</taxon>
        <taxon>Gemmata</taxon>
    </lineage>
</organism>
<gene>
    <name evidence="2" type="ORF">J8F10_03245</name>
</gene>
<comment type="caution">
    <text evidence="2">The sequence shown here is derived from an EMBL/GenBank/DDBJ whole genome shotgun (WGS) entry which is preliminary data.</text>
</comment>
<proteinExistence type="predicted"/>
<sequence>MMASENTEIEDGPAPDPFEAELVAYLDGELDAPAARKVEARLAADPEARARAAALKKSFDLLDYLPKPEPSANFTTRTLELLPPVKSPASRTAGTTSVRAVGSKFGPTANVSTSMPVVLFDDEAPATGRRSRPLLRAAGVTAAIVVFAVLGYFATAAARPFFFPARDEGTKHDPDARVIENLPLFAVADDIAFVQDLAKPELFGDEPAVVYDVSLKIPHGDTADKPTGKQFEALAKSFRALPPTRQAEIVKLDQELYAKEPRERDRLFRALEAFAVWLDRLPDADRRGVLGAATPHLRREVVRDLREQQWLDALPTALRKKVDTLTSANEKAELIKQWKDDEAVRRDRLAFVRQHAEAFAANKSPWPFDTEAGRKEVMEFAQSVFRVDDTKRGRLSPDQLAEYRRTLELARRDGTWAWYGLTVYELSRLHPYLPEPAEAKQMITEPNDLPELYARATTKKGGASRLKPNTFGKWPEFPLEVLKDVPLGKFGPPNFPQLGPARLSEFKEPVRTFATKELFPKLTSEERGALRFFEGKWPEYPRELVRYATKYDLSVPGVTLPGSPKKWDATYGAPAIARPSH</sequence>
<evidence type="ECO:0000256" key="1">
    <source>
        <dbReference type="SAM" id="Phobius"/>
    </source>
</evidence>
<evidence type="ECO:0000313" key="3">
    <source>
        <dbReference type="Proteomes" id="UP000676565"/>
    </source>
</evidence>
<feature type="transmembrane region" description="Helical" evidence="1">
    <location>
        <begin position="134"/>
        <end position="154"/>
    </location>
</feature>
<name>A0ABS5BKT8_9BACT</name>
<reference evidence="2 3" key="1">
    <citation type="submission" date="2021-04" db="EMBL/GenBank/DDBJ databases">
        <authorList>
            <person name="Ivanova A."/>
        </authorList>
    </citation>
    <scope>NUCLEOTIDE SEQUENCE [LARGE SCALE GENOMIC DNA]</scope>
    <source>
        <strain evidence="2 3">G18</strain>
    </source>
</reference>
<keyword evidence="3" id="KW-1185">Reference proteome</keyword>
<protein>
    <recommendedName>
        <fullName evidence="4">Zinc-finger domain-containing protein</fullName>
    </recommendedName>
</protein>
<evidence type="ECO:0008006" key="4">
    <source>
        <dbReference type="Google" id="ProtNLM"/>
    </source>
</evidence>
<keyword evidence="1" id="KW-1133">Transmembrane helix</keyword>
<dbReference type="EMBL" id="JAGKQQ010000001">
    <property type="protein sequence ID" value="MBP3954311.1"/>
    <property type="molecule type" value="Genomic_DNA"/>
</dbReference>
<dbReference type="InterPro" id="IPR041916">
    <property type="entry name" value="Anti_sigma_zinc_sf"/>
</dbReference>
<dbReference type="Proteomes" id="UP000676565">
    <property type="component" value="Unassembled WGS sequence"/>
</dbReference>
<dbReference type="Gene3D" id="1.10.10.1320">
    <property type="entry name" value="Anti-sigma factor, zinc-finger domain"/>
    <property type="match status" value="1"/>
</dbReference>
<keyword evidence="1" id="KW-0812">Transmembrane</keyword>